<feature type="non-terminal residue" evidence="1">
    <location>
        <position position="20"/>
    </location>
</feature>
<accession>A0A3B0U9I9</accession>
<reference evidence="1" key="1">
    <citation type="submission" date="2018-06" db="EMBL/GenBank/DDBJ databases">
        <authorList>
            <person name="Zhirakovskaya E."/>
        </authorList>
    </citation>
    <scope>NUCLEOTIDE SEQUENCE</scope>
</reference>
<name>A0A3B0U9I9_9ZZZZ</name>
<organism evidence="1">
    <name type="scientific">hydrothermal vent metagenome</name>
    <dbReference type="NCBI Taxonomy" id="652676"/>
    <lineage>
        <taxon>unclassified sequences</taxon>
        <taxon>metagenomes</taxon>
        <taxon>ecological metagenomes</taxon>
    </lineage>
</organism>
<proteinExistence type="predicted"/>
<sequence>MLSLIKLQELENQPVGARQK</sequence>
<protein>
    <submittedName>
        <fullName evidence="1">Uncharacterized protein</fullName>
    </submittedName>
</protein>
<dbReference type="AlphaFoldDB" id="A0A3B0U9I9"/>
<gene>
    <name evidence="1" type="ORF">MNBD_ALPHA12-2101</name>
</gene>
<dbReference type="EMBL" id="UOEO01000159">
    <property type="protein sequence ID" value="VAW21199.1"/>
    <property type="molecule type" value="Genomic_DNA"/>
</dbReference>
<evidence type="ECO:0000313" key="1">
    <source>
        <dbReference type="EMBL" id="VAW21199.1"/>
    </source>
</evidence>